<gene>
    <name evidence="1" type="ORF">PHACADRAFT_189338</name>
</gene>
<name>K5WL98_PHACS</name>
<dbReference type="KEGG" id="pco:PHACADRAFT_189338"/>
<dbReference type="HOGENOM" id="CLU_2997172_0_0_1"/>
<accession>K5WL98</accession>
<evidence type="ECO:0000313" key="1">
    <source>
        <dbReference type="EMBL" id="EKM60205.1"/>
    </source>
</evidence>
<evidence type="ECO:0000313" key="2">
    <source>
        <dbReference type="Proteomes" id="UP000008370"/>
    </source>
</evidence>
<reference evidence="1 2" key="1">
    <citation type="journal article" date="2012" name="BMC Genomics">
        <title>Comparative genomics of the white-rot fungi, Phanerochaete carnosa and P. chrysosporium, to elucidate the genetic basis of the distinct wood types they colonize.</title>
        <authorList>
            <person name="Suzuki H."/>
            <person name="MacDonald J."/>
            <person name="Syed K."/>
            <person name="Salamov A."/>
            <person name="Hori C."/>
            <person name="Aerts A."/>
            <person name="Henrissat B."/>
            <person name="Wiebenga A."/>
            <person name="vanKuyk P.A."/>
            <person name="Barry K."/>
            <person name="Lindquist E."/>
            <person name="LaButti K."/>
            <person name="Lapidus A."/>
            <person name="Lucas S."/>
            <person name="Coutinho P."/>
            <person name="Gong Y."/>
            <person name="Samejima M."/>
            <person name="Mahadevan R."/>
            <person name="Abou-Zaid M."/>
            <person name="de Vries R.P."/>
            <person name="Igarashi K."/>
            <person name="Yadav J.S."/>
            <person name="Grigoriev I.V."/>
            <person name="Master E.R."/>
        </authorList>
    </citation>
    <scope>NUCLEOTIDE SEQUENCE [LARGE SCALE GENOMIC DNA]</scope>
    <source>
        <strain evidence="1 2">HHB-10118-sp</strain>
    </source>
</reference>
<dbReference type="AlphaFoldDB" id="K5WL98"/>
<keyword evidence="2" id="KW-1185">Reference proteome</keyword>
<dbReference type="EMBL" id="JH930468">
    <property type="protein sequence ID" value="EKM60205.1"/>
    <property type="molecule type" value="Genomic_DNA"/>
</dbReference>
<dbReference type="Proteomes" id="UP000008370">
    <property type="component" value="Unassembled WGS sequence"/>
</dbReference>
<dbReference type="InParanoid" id="K5WL98"/>
<protein>
    <submittedName>
        <fullName evidence="1">Uncharacterized protein</fullName>
    </submittedName>
</protein>
<organism evidence="1 2">
    <name type="scientific">Phanerochaete carnosa (strain HHB-10118-sp)</name>
    <name type="common">White-rot fungus</name>
    <name type="synonym">Peniophora carnosa</name>
    <dbReference type="NCBI Taxonomy" id="650164"/>
    <lineage>
        <taxon>Eukaryota</taxon>
        <taxon>Fungi</taxon>
        <taxon>Dikarya</taxon>
        <taxon>Basidiomycota</taxon>
        <taxon>Agaricomycotina</taxon>
        <taxon>Agaricomycetes</taxon>
        <taxon>Polyporales</taxon>
        <taxon>Phanerochaetaceae</taxon>
        <taxon>Phanerochaete</taxon>
    </lineage>
</organism>
<proteinExistence type="predicted"/>
<dbReference type="RefSeq" id="XP_007389682.1">
    <property type="nucleotide sequence ID" value="XM_007389620.1"/>
</dbReference>
<dbReference type="GeneID" id="18910558"/>
<sequence>MARSAVACPLEAEVCLSAPPLKSPNMQATIHEQISSATLLIAHSNVPKLVLPFLHLK</sequence>